<dbReference type="Pfam" id="PF00010">
    <property type="entry name" value="HLH"/>
    <property type="match status" value="1"/>
</dbReference>
<reference evidence="9 10" key="2">
    <citation type="submission" date="2018-11" db="EMBL/GenBank/DDBJ databases">
        <authorList>
            <consortium name="Pathogen Informatics"/>
        </authorList>
    </citation>
    <scope>NUCLEOTIDE SEQUENCE [LARGE SCALE GENOMIC DNA]</scope>
</reference>
<dbReference type="SUPFAM" id="SSF47459">
    <property type="entry name" value="HLH, helix-loop-helix DNA-binding domain"/>
    <property type="match status" value="1"/>
</dbReference>
<dbReference type="EMBL" id="UYRR01004285">
    <property type="protein sequence ID" value="VDK20944.1"/>
    <property type="molecule type" value="Genomic_DNA"/>
</dbReference>
<keyword evidence="4" id="KW-0010">Activator</keyword>
<dbReference type="GO" id="GO:0003700">
    <property type="term" value="F:DNA-binding transcription factor activity"/>
    <property type="evidence" value="ECO:0007669"/>
    <property type="project" value="TreeGrafter"/>
</dbReference>
<keyword evidence="5" id="KW-0804">Transcription</keyword>
<feature type="compositionally biased region" description="Polar residues" evidence="7">
    <location>
        <begin position="1"/>
        <end position="24"/>
    </location>
</feature>
<comment type="similarity">
    <text evidence="1">Belongs to the MAX family.</text>
</comment>
<dbReference type="OrthoDB" id="8964853at2759"/>
<gene>
    <name evidence="9" type="ORF">ASIM_LOCUS2964</name>
</gene>
<evidence type="ECO:0000313" key="11">
    <source>
        <dbReference type="WBParaSite" id="ASIM_0000311701-mRNA-1"/>
    </source>
</evidence>
<dbReference type="GO" id="GO:0046983">
    <property type="term" value="F:protein dimerization activity"/>
    <property type="evidence" value="ECO:0007669"/>
    <property type="project" value="InterPro"/>
</dbReference>
<name>A0A0M3J6D1_ANISI</name>
<dbReference type="InterPro" id="IPR011598">
    <property type="entry name" value="bHLH_dom"/>
</dbReference>
<reference evidence="11" key="1">
    <citation type="submission" date="2017-02" db="UniProtKB">
        <authorList>
            <consortium name="WormBaseParasite"/>
        </authorList>
    </citation>
    <scope>IDENTIFICATION</scope>
</reference>
<dbReference type="PANTHER" id="PTHR10328">
    <property type="entry name" value="PROTEIN MAX MYC-ASSOCIATED FACTOR X"/>
    <property type="match status" value="1"/>
</dbReference>
<dbReference type="WBParaSite" id="ASIM_0000311701-mRNA-1">
    <property type="protein sequence ID" value="ASIM_0000311701-mRNA-1"/>
    <property type="gene ID" value="ASIM_0000311701"/>
</dbReference>
<feature type="domain" description="BHLH" evidence="8">
    <location>
        <begin position="29"/>
        <end position="82"/>
    </location>
</feature>
<dbReference type="GO" id="GO:0045944">
    <property type="term" value="P:positive regulation of transcription by RNA polymerase II"/>
    <property type="evidence" value="ECO:0007669"/>
    <property type="project" value="TreeGrafter"/>
</dbReference>
<dbReference type="PROSITE" id="PS50888">
    <property type="entry name" value="BHLH"/>
    <property type="match status" value="1"/>
</dbReference>
<organism evidence="11">
    <name type="scientific">Anisakis simplex</name>
    <name type="common">Herring worm</name>
    <dbReference type="NCBI Taxonomy" id="6269"/>
    <lineage>
        <taxon>Eukaryota</taxon>
        <taxon>Metazoa</taxon>
        <taxon>Ecdysozoa</taxon>
        <taxon>Nematoda</taxon>
        <taxon>Chromadorea</taxon>
        <taxon>Rhabditida</taxon>
        <taxon>Spirurina</taxon>
        <taxon>Ascaridomorpha</taxon>
        <taxon>Ascaridoidea</taxon>
        <taxon>Anisakidae</taxon>
        <taxon>Anisakis</taxon>
        <taxon>Anisakis simplex complex</taxon>
    </lineage>
</organism>
<evidence type="ECO:0000256" key="2">
    <source>
        <dbReference type="ARBA" id="ARBA00023015"/>
    </source>
</evidence>
<dbReference type="AlphaFoldDB" id="A0A0M3J6D1"/>
<feature type="region of interest" description="Disordered" evidence="7">
    <location>
        <begin position="1"/>
        <end position="44"/>
    </location>
</feature>
<evidence type="ECO:0000313" key="10">
    <source>
        <dbReference type="Proteomes" id="UP000267096"/>
    </source>
</evidence>
<dbReference type="PANTHER" id="PTHR10328:SF3">
    <property type="entry name" value="PROTEIN MAX"/>
    <property type="match status" value="1"/>
</dbReference>
<protein>
    <submittedName>
        <fullName evidence="11">BHLH domain-containing protein</fullName>
    </submittedName>
</protein>
<dbReference type="GO" id="GO:0090575">
    <property type="term" value="C:RNA polymerase II transcription regulator complex"/>
    <property type="evidence" value="ECO:0007669"/>
    <property type="project" value="TreeGrafter"/>
</dbReference>
<evidence type="ECO:0000256" key="3">
    <source>
        <dbReference type="ARBA" id="ARBA00023125"/>
    </source>
</evidence>
<evidence type="ECO:0000256" key="1">
    <source>
        <dbReference type="ARBA" id="ARBA00007628"/>
    </source>
</evidence>
<evidence type="ECO:0000256" key="7">
    <source>
        <dbReference type="SAM" id="MobiDB-lite"/>
    </source>
</evidence>
<keyword evidence="3" id="KW-0238">DNA-binding</keyword>
<sequence length="91" mass="10658">MAPSNETNFEIFQDDSSSPKSLSPQMDGDRRAHHNELERRRRDHIKDHFMSLKDAIPLLDGEKVTTNSFLHLRCYLNSIAQSRSFIQIDHY</sequence>
<feature type="compositionally biased region" description="Basic and acidic residues" evidence="7">
    <location>
        <begin position="27"/>
        <end position="44"/>
    </location>
</feature>
<evidence type="ECO:0000256" key="5">
    <source>
        <dbReference type="ARBA" id="ARBA00023163"/>
    </source>
</evidence>
<evidence type="ECO:0000256" key="4">
    <source>
        <dbReference type="ARBA" id="ARBA00023159"/>
    </source>
</evidence>
<dbReference type="InterPro" id="IPR036638">
    <property type="entry name" value="HLH_DNA-bd_sf"/>
</dbReference>
<evidence type="ECO:0000256" key="6">
    <source>
        <dbReference type="ARBA" id="ARBA00023242"/>
    </source>
</evidence>
<dbReference type="GO" id="GO:0003677">
    <property type="term" value="F:DNA binding"/>
    <property type="evidence" value="ECO:0007669"/>
    <property type="project" value="UniProtKB-KW"/>
</dbReference>
<keyword evidence="6" id="KW-0539">Nucleus</keyword>
<keyword evidence="10" id="KW-1185">Reference proteome</keyword>
<keyword evidence="2" id="KW-0805">Transcription regulation</keyword>
<accession>A0A0M3J6D1</accession>
<proteinExistence type="inferred from homology"/>
<evidence type="ECO:0000259" key="8">
    <source>
        <dbReference type="PROSITE" id="PS50888"/>
    </source>
</evidence>
<evidence type="ECO:0000313" key="9">
    <source>
        <dbReference type="EMBL" id="VDK20944.1"/>
    </source>
</evidence>
<dbReference type="Proteomes" id="UP000267096">
    <property type="component" value="Unassembled WGS sequence"/>
</dbReference>
<dbReference type="Gene3D" id="4.10.280.10">
    <property type="entry name" value="Helix-loop-helix DNA-binding domain"/>
    <property type="match status" value="1"/>
</dbReference>